<dbReference type="Gene3D" id="1.20.1260.100">
    <property type="entry name" value="TspO/MBR protein"/>
    <property type="match status" value="1"/>
</dbReference>
<dbReference type="InterPro" id="IPR038330">
    <property type="entry name" value="TspO/MBR-related_sf"/>
</dbReference>
<dbReference type="GO" id="GO:0033013">
    <property type="term" value="P:tetrapyrrole metabolic process"/>
    <property type="evidence" value="ECO:0007669"/>
    <property type="project" value="UniProtKB-ARBA"/>
</dbReference>
<comment type="similarity">
    <text evidence="2">Belongs to the TspO/BZRP family.</text>
</comment>
<keyword evidence="5 7" id="KW-0472">Membrane</keyword>
<feature type="region of interest" description="Disordered" evidence="6">
    <location>
        <begin position="107"/>
        <end position="170"/>
    </location>
</feature>
<feature type="transmembrane region" description="Helical" evidence="7">
    <location>
        <begin position="349"/>
        <end position="371"/>
    </location>
</feature>
<dbReference type="InterPro" id="IPR004307">
    <property type="entry name" value="TspO_MBR"/>
</dbReference>
<keyword evidence="4 7" id="KW-1133">Transmembrane helix</keyword>
<feature type="transmembrane region" description="Helical" evidence="7">
    <location>
        <begin position="321"/>
        <end position="343"/>
    </location>
</feature>
<evidence type="ECO:0000256" key="3">
    <source>
        <dbReference type="ARBA" id="ARBA00022692"/>
    </source>
</evidence>
<name>A0A7S0PQC1_MICPS</name>
<evidence type="ECO:0000256" key="1">
    <source>
        <dbReference type="ARBA" id="ARBA00004141"/>
    </source>
</evidence>
<dbReference type="Pfam" id="PF03073">
    <property type="entry name" value="TspO_MBR"/>
    <property type="match status" value="1"/>
</dbReference>
<feature type="compositionally biased region" description="Basic and acidic residues" evidence="6">
    <location>
        <begin position="114"/>
        <end position="135"/>
    </location>
</feature>
<protein>
    <recommendedName>
        <fullName evidence="9">Tryptophan-rich sensory-like protein</fullName>
    </recommendedName>
</protein>
<dbReference type="AlphaFoldDB" id="A0A7S0PQC1"/>
<dbReference type="EMBL" id="HBEV01010331">
    <property type="protein sequence ID" value="CAD8590530.1"/>
    <property type="molecule type" value="Transcribed_RNA"/>
</dbReference>
<evidence type="ECO:0000313" key="8">
    <source>
        <dbReference type="EMBL" id="CAD8590530.1"/>
    </source>
</evidence>
<organism evidence="8">
    <name type="scientific">Micromonas pusilla</name>
    <name type="common">Picoplanktonic green alga</name>
    <name type="synonym">Chromulina pusilla</name>
    <dbReference type="NCBI Taxonomy" id="38833"/>
    <lineage>
        <taxon>Eukaryota</taxon>
        <taxon>Viridiplantae</taxon>
        <taxon>Chlorophyta</taxon>
        <taxon>Mamiellophyceae</taxon>
        <taxon>Mamiellales</taxon>
        <taxon>Mamiellaceae</taxon>
        <taxon>Micromonas</taxon>
    </lineage>
</organism>
<dbReference type="GO" id="GO:0016020">
    <property type="term" value="C:membrane"/>
    <property type="evidence" value="ECO:0007669"/>
    <property type="project" value="UniProtKB-SubCell"/>
</dbReference>
<dbReference type="PANTHER" id="PTHR10057:SF0">
    <property type="entry name" value="TRANSLOCATOR PROTEIN"/>
    <property type="match status" value="1"/>
</dbReference>
<evidence type="ECO:0000256" key="5">
    <source>
        <dbReference type="ARBA" id="ARBA00023136"/>
    </source>
</evidence>
<evidence type="ECO:0000256" key="4">
    <source>
        <dbReference type="ARBA" id="ARBA00022989"/>
    </source>
</evidence>
<accession>A0A7S0PQC1</accession>
<evidence type="ECO:0008006" key="9">
    <source>
        <dbReference type="Google" id="ProtNLM"/>
    </source>
</evidence>
<dbReference type="PANTHER" id="PTHR10057">
    <property type="entry name" value="PERIPHERAL-TYPE BENZODIAZEPINE RECEPTOR"/>
    <property type="match status" value="1"/>
</dbReference>
<reference evidence="8" key="1">
    <citation type="submission" date="2021-01" db="EMBL/GenBank/DDBJ databases">
        <authorList>
            <person name="Corre E."/>
            <person name="Pelletier E."/>
            <person name="Niang G."/>
            <person name="Scheremetjew M."/>
            <person name="Finn R."/>
            <person name="Kale V."/>
            <person name="Holt S."/>
            <person name="Cochrane G."/>
            <person name="Meng A."/>
            <person name="Brown T."/>
            <person name="Cohen L."/>
        </authorList>
    </citation>
    <scope>NUCLEOTIDE SEQUENCE</scope>
    <source>
        <strain evidence="8">CCMP494</strain>
    </source>
</reference>
<proteinExistence type="inferred from homology"/>
<evidence type="ECO:0000256" key="6">
    <source>
        <dbReference type="SAM" id="MobiDB-lite"/>
    </source>
</evidence>
<sequence length="392" mass="42463">MLVPLPKDRHFPRRAMPLSVVAPSAVTLVVSARPARGRCIARRAVQRPRTARIVCAGSGADDYAGMLSRALRTIDTGALGSSPAAAASAPISTPTLAADPVEESTVIKSAIKSPTERARDPRFDASRREEAKLDSMRAAARKRMSGQVDPEPASPTPTYDDVEPVVTSSESPDAGMVVDVGAIWRYFLCTAVQFSVMVWFSMWLNVGISRSPLDLTYQKALVGAWFGFNALKSRVFSPLNASRPKVEGEKDAIKERRRPSWMPPPIAFPIIWTTIAVLRAVSSVVVFSVTGTLNNPAHFAMLLHLAVGDTWNSINNAEKRLGTAVVGVCAVLASVYNVVYQYWSVSARAGVLIAPSAVWITVATALVYTIWKINPREDGTPEPLWPMKPARA</sequence>
<evidence type="ECO:0000256" key="7">
    <source>
        <dbReference type="SAM" id="Phobius"/>
    </source>
</evidence>
<feature type="transmembrane region" description="Helical" evidence="7">
    <location>
        <begin position="266"/>
        <end position="290"/>
    </location>
</feature>
<keyword evidence="3 7" id="KW-0812">Transmembrane</keyword>
<comment type="subcellular location">
    <subcellularLocation>
        <location evidence="1">Membrane</location>
        <topology evidence="1">Multi-pass membrane protein</topology>
    </subcellularLocation>
</comment>
<gene>
    <name evidence="8" type="ORF">MSP1404_LOCUS7934</name>
</gene>
<feature type="transmembrane region" description="Helical" evidence="7">
    <location>
        <begin position="183"/>
        <end position="204"/>
    </location>
</feature>
<dbReference type="CDD" id="cd15904">
    <property type="entry name" value="TSPO_MBR"/>
    <property type="match status" value="1"/>
</dbReference>
<evidence type="ECO:0000256" key="2">
    <source>
        <dbReference type="ARBA" id="ARBA00007524"/>
    </source>
</evidence>